<protein>
    <submittedName>
        <fullName evidence="6">Expressed protein</fullName>
    </submittedName>
</protein>
<gene>
    <name evidence="6" type="ORF">AURANDRAFT_71763</name>
</gene>
<keyword evidence="1 2" id="KW-0728">SH3 domain</keyword>
<keyword evidence="7" id="KW-1185">Reference proteome</keyword>
<evidence type="ECO:0000256" key="3">
    <source>
        <dbReference type="SAM" id="MobiDB-lite"/>
    </source>
</evidence>
<dbReference type="InParanoid" id="F0YAS9"/>
<evidence type="ECO:0000313" key="7">
    <source>
        <dbReference type="Proteomes" id="UP000002729"/>
    </source>
</evidence>
<accession>F0YAS9</accession>
<reference evidence="6 7" key="1">
    <citation type="journal article" date="2011" name="Proc. Natl. Acad. Sci. U.S.A.">
        <title>Niche of harmful alga Aureococcus anophagefferens revealed through ecogenomics.</title>
        <authorList>
            <person name="Gobler C.J."/>
            <person name="Berry D.L."/>
            <person name="Dyhrman S.T."/>
            <person name="Wilhelm S.W."/>
            <person name="Salamov A."/>
            <person name="Lobanov A.V."/>
            <person name="Zhang Y."/>
            <person name="Collier J.L."/>
            <person name="Wurch L.L."/>
            <person name="Kustka A.B."/>
            <person name="Dill B.D."/>
            <person name="Shah M."/>
            <person name="VerBerkmoes N.C."/>
            <person name="Kuo A."/>
            <person name="Terry A."/>
            <person name="Pangilinan J."/>
            <person name="Lindquist E.A."/>
            <person name="Lucas S."/>
            <person name="Paulsen I.T."/>
            <person name="Hattenrath-Lehmann T.K."/>
            <person name="Talmage S.C."/>
            <person name="Walker E.A."/>
            <person name="Koch F."/>
            <person name="Burson A.M."/>
            <person name="Marcoval M.A."/>
            <person name="Tang Y.Z."/>
            <person name="Lecleir G.R."/>
            <person name="Coyne K.J."/>
            <person name="Berg G.M."/>
            <person name="Bertrand E.M."/>
            <person name="Saito M.A."/>
            <person name="Gladyshev V.N."/>
            <person name="Grigoriev I.V."/>
        </authorList>
    </citation>
    <scope>NUCLEOTIDE SEQUENCE [LARGE SCALE GENOMIC DNA]</scope>
    <source>
        <strain evidence="7">CCMP 1984</strain>
    </source>
</reference>
<dbReference type="PROSITE" id="PS50002">
    <property type="entry name" value="SH3"/>
    <property type="match status" value="1"/>
</dbReference>
<dbReference type="SMART" id="SM00233">
    <property type="entry name" value="PH"/>
    <property type="match status" value="1"/>
</dbReference>
<dbReference type="AlphaFoldDB" id="F0YAS9"/>
<dbReference type="SUPFAM" id="SSF50729">
    <property type="entry name" value="PH domain-like"/>
    <property type="match status" value="1"/>
</dbReference>
<feature type="region of interest" description="Disordered" evidence="3">
    <location>
        <begin position="549"/>
        <end position="602"/>
    </location>
</feature>
<evidence type="ECO:0000259" key="4">
    <source>
        <dbReference type="PROSITE" id="PS50002"/>
    </source>
</evidence>
<dbReference type="GeneID" id="20228381"/>
<dbReference type="InterPro" id="IPR001452">
    <property type="entry name" value="SH3_domain"/>
</dbReference>
<evidence type="ECO:0000256" key="1">
    <source>
        <dbReference type="ARBA" id="ARBA00022443"/>
    </source>
</evidence>
<dbReference type="OrthoDB" id="206682at2759"/>
<dbReference type="Proteomes" id="UP000002729">
    <property type="component" value="Unassembled WGS sequence"/>
</dbReference>
<proteinExistence type="predicted"/>
<dbReference type="Gene3D" id="2.30.29.30">
    <property type="entry name" value="Pleckstrin-homology domain (PH domain)/Phosphotyrosine-binding domain (PTB)"/>
    <property type="match status" value="1"/>
</dbReference>
<feature type="domain" description="SH3" evidence="4">
    <location>
        <begin position="670"/>
        <end position="728"/>
    </location>
</feature>
<feature type="compositionally biased region" description="Pro residues" evidence="3">
    <location>
        <begin position="553"/>
        <end position="577"/>
    </location>
</feature>
<feature type="region of interest" description="Disordered" evidence="3">
    <location>
        <begin position="68"/>
        <end position="91"/>
    </location>
</feature>
<feature type="compositionally biased region" description="Pro residues" evidence="3">
    <location>
        <begin position="646"/>
        <end position="658"/>
    </location>
</feature>
<feature type="compositionally biased region" description="Low complexity" evidence="3">
    <location>
        <begin position="659"/>
        <end position="669"/>
    </location>
</feature>
<dbReference type="KEGG" id="aaf:AURANDRAFT_71763"/>
<sequence length="728" mass="74913">MNNDDILSMFDPVRASPARAQPNLPQSDEQQFASLCGVDLATAAVHINAARARGAGLEEAVDAFYSNGGAHVRPDPAPPAPRPASRSDAEVDADAAFARALAEEDKDRSGRTHAIDEIVRQLEDMGFGKAMALDAAQECKTLEDATHFCLNGGVAPSTMAAAPQAMPVAVAVPDGAPPRAPDGPDPAACARVLKVGRLYKLSRANSLRGARWQKRTFALRNCELGYGPNDAAAQSGEAMKGVPIWGCYALKEPPHQGKDHVFAVYSGADGGPGAPRATLAMLAADDAATCAEWLRAVYAASGRTGMLLRVGDDAVASTLLCVCAAEPGDVSANFEAGGNATGKVVVSRCAGGLARVGVRVGDELTALDGNPLPYMEAAPLGRLLATARRPFELTIRRPRNAPSAGGAAPRARPVAAPQESEIDLLGLDTPTVVEPVRSFDFDAAAAAPPPPPAPPLSPPAAAAPDPVVGLVAKALDHDARGGAAKARGDARSALAEYRAVVDTLLEAQPLYAADAATRERVAARFPGVSLAALYDAAVANVRDAEAKAAAAAAPPPPRAPEPYASPPPQQQYAPAPPQHQYAPQQQPPPPQHVDPFAELPPAAAPPVVAPPPVVAAPPVVAPPPAELPPPDPFAGVPARQEAYDDAPPPASPPPPPPAVEEAPSAPASPTNHRPCMAAFEFVAGEAWQLSVGADEDLLLIETHADGWSDVVKADGARGMVPASYIVPK</sequence>
<dbReference type="PROSITE" id="PS50003">
    <property type="entry name" value="PH_DOMAIN"/>
    <property type="match status" value="1"/>
</dbReference>
<feature type="domain" description="PH" evidence="5">
    <location>
        <begin position="191"/>
        <end position="302"/>
    </location>
</feature>
<dbReference type="InterPro" id="IPR011993">
    <property type="entry name" value="PH-like_dom_sf"/>
</dbReference>
<dbReference type="SUPFAM" id="SSF50044">
    <property type="entry name" value="SH3-domain"/>
    <property type="match status" value="1"/>
</dbReference>
<evidence type="ECO:0000256" key="2">
    <source>
        <dbReference type="PROSITE-ProRule" id="PRU00192"/>
    </source>
</evidence>
<name>F0YAS9_AURAN</name>
<feature type="region of interest" description="Disordered" evidence="3">
    <location>
        <begin position="1"/>
        <end position="27"/>
    </location>
</feature>
<evidence type="ECO:0000259" key="5">
    <source>
        <dbReference type="PROSITE" id="PS50003"/>
    </source>
</evidence>
<dbReference type="InterPro" id="IPR036028">
    <property type="entry name" value="SH3-like_dom_sf"/>
</dbReference>
<organism evidence="7">
    <name type="scientific">Aureococcus anophagefferens</name>
    <name type="common">Harmful bloom alga</name>
    <dbReference type="NCBI Taxonomy" id="44056"/>
    <lineage>
        <taxon>Eukaryota</taxon>
        <taxon>Sar</taxon>
        <taxon>Stramenopiles</taxon>
        <taxon>Ochrophyta</taxon>
        <taxon>Pelagophyceae</taxon>
        <taxon>Pelagomonadales</taxon>
        <taxon>Pelagomonadaceae</taxon>
        <taxon>Aureococcus</taxon>
    </lineage>
</organism>
<dbReference type="RefSeq" id="XP_009037584.1">
    <property type="nucleotide sequence ID" value="XM_009039336.1"/>
</dbReference>
<dbReference type="Gene3D" id="2.30.30.40">
    <property type="entry name" value="SH3 Domains"/>
    <property type="match status" value="1"/>
</dbReference>
<dbReference type="InterPro" id="IPR001849">
    <property type="entry name" value="PH_domain"/>
</dbReference>
<feature type="region of interest" description="Disordered" evidence="3">
    <location>
        <begin position="625"/>
        <end position="671"/>
    </location>
</feature>
<dbReference type="EMBL" id="GL833130">
    <property type="protein sequence ID" value="EGB07584.1"/>
    <property type="molecule type" value="Genomic_DNA"/>
</dbReference>
<evidence type="ECO:0000313" key="6">
    <source>
        <dbReference type="EMBL" id="EGB07584.1"/>
    </source>
</evidence>